<gene>
    <name evidence="3" type="primary">xdhC</name>
    <name evidence="3" type="ORF">ETQ85_09240</name>
</gene>
<dbReference type="NCBIfam" id="TIGR02964">
    <property type="entry name" value="xanthine_xdhC"/>
    <property type="match status" value="1"/>
</dbReference>
<protein>
    <submittedName>
        <fullName evidence="3">Xanthine dehydrogenase accessory protein XdhC</fullName>
    </submittedName>
</protein>
<proteinExistence type="predicted"/>
<feature type="domain" description="XdhC Rossmann" evidence="2">
    <location>
        <begin position="175"/>
        <end position="324"/>
    </location>
</feature>
<organism evidence="3 4">
    <name type="scientific">Zoogloea oleivorans</name>
    <dbReference type="NCBI Taxonomy" id="1552750"/>
    <lineage>
        <taxon>Bacteria</taxon>
        <taxon>Pseudomonadati</taxon>
        <taxon>Pseudomonadota</taxon>
        <taxon>Betaproteobacteria</taxon>
        <taxon>Rhodocyclales</taxon>
        <taxon>Zoogloeaceae</taxon>
        <taxon>Zoogloea</taxon>
    </lineage>
</organism>
<reference evidence="3 4" key="1">
    <citation type="submission" date="2019-01" db="EMBL/GenBank/DDBJ databases">
        <title>Zoogloea oleivorans genome sequencing and assembly.</title>
        <authorList>
            <person name="Tancsics A."/>
            <person name="Farkas M."/>
            <person name="Kriszt B."/>
            <person name="Maroti G."/>
            <person name="Horvath B."/>
        </authorList>
    </citation>
    <scope>NUCLEOTIDE SEQUENCE [LARGE SCALE GENOMIC DNA]</scope>
    <source>
        <strain evidence="3 4">Buc</strain>
    </source>
</reference>
<evidence type="ECO:0000259" key="1">
    <source>
        <dbReference type="Pfam" id="PF02625"/>
    </source>
</evidence>
<dbReference type="PANTHER" id="PTHR30388">
    <property type="entry name" value="ALDEHYDE OXIDOREDUCTASE MOLYBDENUM COFACTOR ASSEMBLY PROTEIN"/>
    <property type="match status" value="1"/>
</dbReference>
<dbReference type="AlphaFoldDB" id="A0A6C2D1S2"/>
<comment type="caution">
    <text evidence="3">The sequence shown here is derived from an EMBL/GenBank/DDBJ whole genome shotgun (WGS) entry which is preliminary data.</text>
</comment>
<dbReference type="InterPro" id="IPR003777">
    <property type="entry name" value="XdhC_CoxI"/>
</dbReference>
<dbReference type="InterPro" id="IPR036291">
    <property type="entry name" value="NAD(P)-bd_dom_sf"/>
</dbReference>
<dbReference type="Pfam" id="PF13478">
    <property type="entry name" value="XdhC_C"/>
    <property type="match status" value="1"/>
</dbReference>
<dbReference type="InterPro" id="IPR052698">
    <property type="entry name" value="MoCofactor_Util/Proc"/>
</dbReference>
<dbReference type="PANTHER" id="PTHR30388:SF6">
    <property type="entry name" value="XANTHINE DEHYDROGENASE SUBUNIT A-RELATED"/>
    <property type="match status" value="1"/>
</dbReference>
<evidence type="ECO:0000259" key="2">
    <source>
        <dbReference type="Pfam" id="PF13478"/>
    </source>
</evidence>
<dbReference type="InterPro" id="IPR027051">
    <property type="entry name" value="XdhC_Rossmann_dom"/>
</dbReference>
<accession>A0A6C2D1S2</accession>
<dbReference type="Pfam" id="PF02625">
    <property type="entry name" value="XdhC_CoxI"/>
    <property type="match status" value="1"/>
</dbReference>
<name>A0A6C2D1S2_9RHOO</name>
<sequence>MNDWIDSLAALLAAGHAVVRVVVATLRGSVPREPGATLLFWRDADGTAHSRGSIGGGHLEARAMEIAGDMLGEATAGRRIERFALGASLGQCCGGSVELYWERFDTQLQAQGLVSAPGLLRYCVVDGSDFGLVVGAGQARARGLPLPDFAGRAGLLEHAGRTYFVERLTDDSTPLWIYGAGHVGQALVHVLADLPFRITWIDSREATLTAAMADLSPRRASAVQAVATDEPAVEAVVAPAGAWHLVMTHSHDQDLSICESLLRTGRFGFLGLIGSRTKDARFRQRLLHKGCSAAAVARIVCPIGAPGVRSKLPAAIAVAVAAQLLELRELLAEGASPLPVLPFFEGVPSP</sequence>
<dbReference type="Proteomes" id="UP000389128">
    <property type="component" value="Unassembled WGS sequence"/>
</dbReference>
<dbReference type="RefSeq" id="WP_148578753.1">
    <property type="nucleotide sequence ID" value="NZ_SDKK01000007.1"/>
</dbReference>
<dbReference type="InterPro" id="IPR014308">
    <property type="entry name" value="Xanthine_DH_XdhC"/>
</dbReference>
<evidence type="ECO:0000313" key="4">
    <source>
        <dbReference type="Proteomes" id="UP000389128"/>
    </source>
</evidence>
<keyword evidence="4" id="KW-1185">Reference proteome</keyword>
<dbReference type="OrthoDB" id="61481at2"/>
<dbReference type="SUPFAM" id="SSF51735">
    <property type="entry name" value="NAD(P)-binding Rossmann-fold domains"/>
    <property type="match status" value="1"/>
</dbReference>
<dbReference type="EMBL" id="SDKK01000007">
    <property type="protein sequence ID" value="TYC59733.1"/>
    <property type="molecule type" value="Genomic_DNA"/>
</dbReference>
<feature type="domain" description="XdhC- CoxI" evidence="1">
    <location>
        <begin position="11"/>
        <end position="77"/>
    </location>
</feature>
<evidence type="ECO:0000313" key="3">
    <source>
        <dbReference type="EMBL" id="TYC59733.1"/>
    </source>
</evidence>
<dbReference type="Gene3D" id="3.40.50.720">
    <property type="entry name" value="NAD(P)-binding Rossmann-like Domain"/>
    <property type="match status" value="1"/>
</dbReference>